<protein>
    <recommendedName>
        <fullName evidence="3">3-ketoacyl-CoA synthase</fullName>
        <ecNumber evidence="3">2.3.1.-</ecNumber>
    </recommendedName>
</protein>
<dbReference type="OrthoDB" id="329835at2759"/>
<dbReference type="PIRSF" id="PIRSF036417">
    <property type="entry name" value="3-ktacl-CoA_syn"/>
    <property type="match status" value="1"/>
</dbReference>
<evidence type="ECO:0000259" key="6">
    <source>
        <dbReference type="Pfam" id="PF08392"/>
    </source>
</evidence>
<reference evidence="7 8" key="1">
    <citation type="journal article" date="2018" name="PLoS Genet.">
        <title>Population sequencing reveals clonal diversity and ancestral inbreeding in the grapevine cultivar Chardonnay.</title>
        <authorList>
            <person name="Roach M.J."/>
            <person name="Johnson D.L."/>
            <person name="Bohlmann J."/>
            <person name="van Vuuren H.J."/>
            <person name="Jones S.J."/>
            <person name="Pretorius I.S."/>
            <person name="Schmidt S.A."/>
            <person name="Borneman A.R."/>
        </authorList>
    </citation>
    <scope>NUCLEOTIDE SEQUENCE [LARGE SCALE GENOMIC DNA]</scope>
    <source>
        <strain evidence="8">cv. Chardonnay</strain>
        <tissue evidence="7">Leaf</tissue>
    </source>
</reference>
<comment type="catalytic activity">
    <reaction evidence="2">
        <text>a very-long-chain acyl-CoA + malonyl-CoA + H(+) = a very-long-chain 3-oxoacyl-CoA + CO2 + CoA</text>
        <dbReference type="Rhea" id="RHEA:32727"/>
        <dbReference type="ChEBI" id="CHEBI:15378"/>
        <dbReference type="ChEBI" id="CHEBI:16526"/>
        <dbReference type="ChEBI" id="CHEBI:57287"/>
        <dbReference type="ChEBI" id="CHEBI:57384"/>
        <dbReference type="ChEBI" id="CHEBI:90725"/>
        <dbReference type="ChEBI" id="CHEBI:90736"/>
        <dbReference type="EC" id="2.3.1.199"/>
    </reaction>
</comment>
<feature type="domain" description="Chalcone/stilbene synthase C-terminal" evidence="5">
    <location>
        <begin position="327"/>
        <end position="404"/>
    </location>
</feature>
<comment type="pathway">
    <text evidence="3">Lipid metabolism; fatty acid biosynthesis.</text>
</comment>
<proteinExistence type="inferred from homology"/>
<dbReference type="CDD" id="cd00831">
    <property type="entry name" value="CHS_like"/>
    <property type="match status" value="1"/>
</dbReference>
<evidence type="ECO:0000256" key="4">
    <source>
        <dbReference type="SAM" id="SignalP"/>
    </source>
</evidence>
<dbReference type="GO" id="GO:0016020">
    <property type="term" value="C:membrane"/>
    <property type="evidence" value="ECO:0007669"/>
    <property type="project" value="InterPro"/>
</dbReference>
<dbReference type="GO" id="GO:0009922">
    <property type="term" value="F:fatty acid elongase activity"/>
    <property type="evidence" value="ECO:0007669"/>
    <property type="project" value="UniProtKB-EC"/>
</dbReference>
<keyword evidence="3" id="KW-0808">Transferase</keyword>
<gene>
    <name evidence="7" type="primary">KCS2_7</name>
    <name evidence="7" type="ORF">CK203_002491</name>
</gene>
<dbReference type="AlphaFoldDB" id="A0A438KH19"/>
<comment type="similarity">
    <text evidence="3">Belongs to the thiolase-like superfamily. Chalcone/stilbene synthases family.</text>
</comment>
<dbReference type="SUPFAM" id="SSF53901">
    <property type="entry name" value="Thiolase-like"/>
    <property type="match status" value="2"/>
</dbReference>
<comment type="caution">
    <text evidence="7">The sequence shown here is derived from an EMBL/GenBank/DDBJ whole genome shotgun (WGS) entry which is preliminary data.</text>
</comment>
<evidence type="ECO:0000256" key="2">
    <source>
        <dbReference type="ARBA" id="ARBA00047375"/>
    </source>
</evidence>
<dbReference type="UniPathway" id="UPA00094"/>
<organism evidence="7 8">
    <name type="scientific">Vitis vinifera</name>
    <name type="common">Grape</name>
    <dbReference type="NCBI Taxonomy" id="29760"/>
    <lineage>
        <taxon>Eukaryota</taxon>
        <taxon>Viridiplantae</taxon>
        <taxon>Streptophyta</taxon>
        <taxon>Embryophyta</taxon>
        <taxon>Tracheophyta</taxon>
        <taxon>Spermatophyta</taxon>
        <taxon>Magnoliopsida</taxon>
        <taxon>eudicotyledons</taxon>
        <taxon>Gunneridae</taxon>
        <taxon>Pentapetalae</taxon>
        <taxon>rosids</taxon>
        <taxon>Vitales</taxon>
        <taxon>Vitaceae</taxon>
        <taxon>Viteae</taxon>
        <taxon>Vitis</taxon>
    </lineage>
</organism>
<dbReference type="InterPro" id="IPR012392">
    <property type="entry name" value="3-ktacl-CoA_syn"/>
</dbReference>
<dbReference type="PANTHER" id="PTHR31561">
    <property type="entry name" value="3-KETOACYL-COA SYNTHASE"/>
    <property type="match status" value="1"/>
</dbReference>
<feature type="domain" description="FAE" evidence="6">
    <location>
        <begin position="23"/>
        <end position="306"/>
    </location>
</feature>
<dbReference type="Pfam" id="PF02797">
    <property type="entry name" value="Chal_sti_synt_C"/>
    <property type="match status" value="1"/>
</dbReference>
<evidence type="ECO:0000313" key="7">
    <source>
        <dbReference type="EMBL" id="RVX20490.1"/>
    </source>
</evidence>
<name>A0A438KH19_VITVI</name>
<accession>A0A438KH19</accession>
<evidence type="ECO:0000313" key="8">
    <source>
        <dbReference type="Proteomes" id="UP000288805"/>
    </source>
</evidence>
<feature type="signal peptide" evidence="4">
    <location>
        <begin position="1"/>
        <end position="20"/>
    </location>
</feature>
<dbReference type="InterPro" id="IPR016039">
    <property type="entry name" value="Thiolase-like"/>
</dbReference>
<dbReference type="EMBL" id="QGNW01000006">
    <property type="protein sequence ID" value="RVX20490.1"/>
    <property type="molecule type" value="Genomic_DNA"/>
</dbReference>
<dbReference type="Gene3D" id="3.40.47.10">
    <property type="match status" value="1"/>
</dbReference>
<feature type="chain" id="PRO_5019388188" description="3-ketoacyl-CoA synthase" evidence="4">
    <location>
        <begin position="21"/>
        <end position="447"/>
    </location>
</feature>
<dbReference type="GO" id="GO:0006633">
    <property type="term" value="P:fatty acid biosynthetic process"/>
    <property type="evidence" value="ECO:0007669"/>
    <property type="project" value="UniProtKB-UniPathway"/>
</dbReference>
<dbReference type="Proteomes" id="UP000288805">
    <property type="component" value="Unassembled WGS sequence"/>
</dbReference>
<dbReference type="InterPro" id="IPR012328">
    <property type="entry name" value="Chalcone/stilbene_synt_C"/>
</dbReference>
<sequence length="447" mass="50411">MLQVTLCLTLMAFMLNLFMANPCRKVYLLDFACYKPANSLQCTKEMFLERCRRVGNFSEDSLDFIKKTLERSGLGESTYLPEGLMRFYPPNTCMEEARKEAEMVMFGAVDELLAKTGLKGKEIGIVVVNCTIFNPVPSLSSMIVNRYKLGENVLSYNLGGMGCSGGVRAISLAKHLLQVHHNSYALVLSTENITPNCYMGHDRSKILINCLFRVGAAAILLSNRPSDRRCSKYQLIHTVDTHTASSDRSYNCIFQEEDHEGHMGVTVSKDLLAVATIAINSNLAALGRLILPASEKLRFLANYIIRYFHVANIEPYVPNFKSAFDHFLPHPGGKPVLDEVERNLKISETQMEASRMTLYRFGNVSSSTVWYELAYTEAKGRVKRGDRVWQIAFGSGFKCTSLIWKAMRTVDSREKMNPWSDEIDEFPVVQPQSTGSFSFFFESFEPT</sequence>
<evidence type="ECO:0000256" key="1">
    <source>
        <dbReference type="ARBA" id="ARBA00023315"/>
    </source>
</evidence>
<dbReference type="InterPro" id="IPR013601">
    <property type="entry name" value="FAE1_typ3_polyketide_synth"/>
</dbReference>
<keyword evidence="4" id="KW-0732">Signal</keyword>
<dbReference type="EC" id="2.3.1.-" evidence="3"/>
<keyword evidence="1 3" id="KW-0012">Acyltransferase</keyword>
<evidence type="ECO:0000259" key="5">
    <source>
        <dbReference type="Pfam" id="PF02797"/>
    </source>
</evidence>
<dbReference type="Pfam" id="PF08392">
    <property type="entry name" value="FAE1_CUT1_RppA"/>
    <property type="match status" value="1"/>
</dbReference>
<evidence type="ECO:0000256" key="3">
    <source>
        <dbReference type="PIRNR" id="PIRNR036417"/>
    </source>
</evidence>